<gene>
    <name evidence="4" type="ORF">C1SCF055_LOCUS37538</name>
</gene>
<dbReference type="OrthoDB" id="419865at2759"/>
<evidence type="ECO:0000256" key="2">
    <source>
        <dbReference type="SAM" id="SignalP"/>
    </source>
</evidence>
<dbReference type="Gene3D" id="2.60.120.290">
    <property type="entry name" value="Spermadhesin, CUB domain"/>
    <property type="match status" value="1"/>
</dbReference>
<proteinExistence type="predicted"/>
<feature type="chain" id="PRO_5043272836" evidence="2">
    <location>
        <begin position="16"/>
        <end position="118"/>
    </location>
</feature>
<dbReference type="SUPFAM" id="SSF49854">
    <property type="entry name" value="Spermadhesin, CUB domain"/>
    <property type="match status" value="1"/>
</dbReference>
<accession>A0A9P1GJD8</accession>
<dbReference type="Pfam" id="PF00431">
    <property type="entry name" value="CUB"/>
    <property type="match status" value="1"/>
</dbReference>
<keyword evidence="6" id="KW-1185">Reference proteome</keyword>
<dbReference type="AlphaFoldDB" id="A0A9P1GJD8"/>
<dbReference type="EMBL" id="CAMXCT010005486">
    <property type="protein sequence ID" value="CAI4012479.1"/>
    <property type="molecule type" value="Genomic_DNA"/>
</dbReference>
<feature type="non-terminal residue" evidence="4">
    <location>
        <position position="118"/>
    </location>
</feature>
<dbReference type="EMBL" id="CAMXCT020005486">
    <property type="protein sequence ID" value="CAL1165854.1"/>
    <property type="molecule type" value="Genomic_DNA"/>
</dbReference>
<reference evidence="5 6" key="2">
    <citation type="submission" date="2024-05" db="EMBL/GenBank/DDBJ databases">
        <authorList>
            <person name="Chen Y."/>
            <person name="Shah S."/>
            <person name="Dougan E. K."/>
            <person name="Thang M."/>
            <person name="Chan C."/>
        </authorList>
    </citation>
    <scope>NUCLEOTIDE SEQUENCE [LARGE SCALE GENOMIC DNA]</scope>
</reference>
<evidence type="ECO:0000313" key="4">
    <source>
        <dbReference type="EMBL" id="CAI4012479.1"/>
    </source>
</evidence>
<feature type="domain" description="CUB" evidence="3">
    <location>
        <begin position="27"/>
        <end position="77"/>
    </location>
</feature>
<dbReference type="InterPro" id="IPR000859">
    <property type="entry name" value="CUB_dom"/>
</dbReference>
<evidence type="ECO:0000313" key="6">
    <source>
        <dbReference type="Proteomes" id="UP001152797"/>
    </source>
</evidence>
<dbReference type="Proteomes" id="UP001152797">
    <property type="component" value="Unassembled WGS sequence"/>
</dbReference>
<keyword evidence="1" id="KW-1015">Disulfide bond</keyword>
<organism evidence="4">
    <name type="scientific">Cladocopium goreaui</name>
    <dbReference type="NCBI Taxonomy" id="2562237"/>
    <lineage>
        <taxon>Eukaryota</taxon>
        <taxon>Sar</taxon>
        <taxon>Alveolata</taxon>
        <taxon>Dinophyceae</taxon>
        <taxon>Suessiales</taxon>
        <taxon>Symbiodiniaceae</taxon>
        <taxon>Cladocopium</taxon>
    </lineage>
</organism>
<sequence>PRLWLLLAGLELCFADWTVASGACRVDSDGCLQSPRYPSSYRNSQNCEVTVADGNSKSINVKAFDTETGYDILEVNGRQYSGTAGPNDVVPSGTITWSSATCLKLDCIFLRRSRSEPC</sequence>
<dbReference type="InterPro" id="IPR035914">
    <property type="entry name" value="Sperma_CUB_dom_sf"/>
</dbReference>
<feature type="signal peptide" evidence="2">
    <location>
        <begin position="1"/>
        <end position="15"/>
    </location>
</feature>
<evidence type="ECO:0000256" key="1">
    <source>
        <dbReference type="ARBA" id="ARBA00023157"/>
    </source>
</evidence>
<protein>
    <submittedName>
        <fullName evidence="5">CUB domain-containing protein</fullName>
    </submittedName>
</protein>
<comment type="caution">
    <text evidence="4">The sequence shown here is derived from an EMBL/GenBank/DDBJ whole genome shotgun (WGS) entry which is preliminary data.</text>
</comment>
<reference evidence="4" key="1">
    <citation type="submission" date="2022-10" db="EMBL/GenBank/DDBJ databases">
        <authorList>
            <person name="Chen Y."/>
            <person name="Dougan E. K."/>
            <person name="Chan C."/>
            <person name="Rhodes N."/>
            <person name="Thang M."/>
        </authorList>
    </citation>
    <scope>NUCLEOTIDE SEQUENCE</scope>
</reference>
<keyword evidence="2" id="KW-0732">Signal</keyword>
<evidence type="ECO:0000313" key="5">
    <source>
        <dbReference type="EMBL" id="CAL4799791.1"/>
    </source>
</evidence>
<name>A0A9P1GJD8_9DINO</name>
<evidence type="ECO:0000259" key="3">
    <source>
        <dbReference type="Pfam" id="PF00431"/>
    </source>
</evidence>
<dbReference type="EMBL" id="CAMXCT030005486">
    <property type="protein sequence ID" value="CAL4799791.1"/>
    <property type="molecule type" value="Genomic_DNA"/>
</dbReference>